<dbReference type="STRING" id="1156985.SAMN04488118_105315"/>
<reference evidence="2 3" key="1">
    <citation type="submission" date="2016-10" db="EMBL/GenBank/DDBJ databases">
        <authorList>
            <person name="de Groot N.N."/>
        </authorList>
    </citation>
    <scope>NUCLEOTIDE SEQUENCE [LARGE SCALE GENOMIC DNA]</scope>
    <source>
        <strain evidence="2 3">U95</strain>
    </source>
</reference>
<dbReference type="InterPro" id="IPR036237">
    <property type="entry name" value="Xyl_isomerase-like_sf"/>
</dbReference>
<keyword evidence="3" id="KW-1185">Reference proteome</keyword>
<dbReference type="RefSeq" id="WP_090218727.1">
    <property type="nucleotide sequence ID" value="NZ_FMWG01000005.1"/>
</dbReference>
<evidence type="ECO:0000313" key="2">
    <source>
        <dbReference type="EMBL" id="SCZ64769.1"/>
    </source>
</evidence>
<accession>A0A1G5QUL0</accession>
<dbReference type="EMBL" id="FMWG01000005">
    <property type="protein sequence ID" value="SCZ64769.1"/>
    <property type="molecule type" value="Genomic_DNA"/>
</dbReference>
<dbReference type="AlphaFoldDB" id="A0A1G5QUL0"/>
<dbReference type="InterPro" id="IPR013022">
    <property type="entry name" value="Xyl_isomerase-like_TIM-brl"/>
</dbReference>
<evidence type="ECO:0000259" key="1">
    <source>
        <dbReference type="Pfam" id="PF01261"/>
    </source>
</evidence>
<organism evidence="2 3">
    <name type="scientific">Epibacterium ulvae</name>
    <dbReference type="NCBI Taxonomy" id="1156985"/>
    <lineage>
        <taxon>Bacteria</taxon>
        <taxon>Pseudomonadati</taxon>
        <taxon>Pseudomonadota</taxon>
        <taxon>Alphaproteobacteria</taxon>
        <taxon>Rhodobacterales</taxon>
        <taxon>Roseobacteraceae</taxon>
        <taxon>Epibacterium</taxon>
    </lineage>
</organism>
<dbReference type="Gene3D" id="3.20.20.150">
    <property type="entry name" value="Divalent-metal-dependent TIM barrel enzymes"/>
    <property type="match status" value="1"/>
</dbReference>
<dbReference type="PANTHER" id="PTHR12110">
    <property type="entry name" value="HYDROXYPYRUVATE ISOMERASE"/>
    <property type="match status" value="1"/>
</dbReference>
<protein>
    <submittedName>
        <fullName evidence="2">3-dehydroshikimate dehydratase</fullName>
    </submittedName>
</protein>
<dbReference type="Pfam" id="PF01261">
    <property type="entry name" value="AP_endonuc_2"/>
    <property type="match status" value="1"/>
</dbReference>
<dbReference type="PANTHER" id="PTHR12110:SF21">
    <property type="entry name" value="XYLOSE ISOMERASE-LIKE TIM BARREL DOMAIN-CONTAINING PROTEIN"/>
    <property type="match status" value="1"/>
</dbReference>
<sequence>MKLSLCTISFRHQLIDLKDIAFWARDNGFQGIELWGVHARNQSPLAIHNAQWMAAQGLSIPMISDYLPLHDATMLRQHTLDLCKQAQTWGAGKMRTFAGMLSSAQATIAVRKDITRALHDACSIAEDHGLKLLIETHPGTLADTLASTCDLIADTNHSALAVNFDAIHVWEGGDDPITAHSVLNPHIAHYHLKNISDRNQLHVFAPGNVYSAAGDRGGMVSLFDGAYDYRALLELIAQDSSSEASLEWFGNSVFPIVRNDLKQIRAMTERQTQSVAS</sequence>
<gene>
    <name evidence="2" type="ORF">SAMN04488118_105315</name>
</gene>
<feature type="domain" description="Xylose isomerase-like TIM barrel" evidence="1">
    <location>
        <begin position="23"/>
        <end position="252"/>
    </location>
</feature>
<dbReference type="Proteomes" id="UP000198767">
    <property type="component" value="Unassembled WGS sequence"/>
</dbReference>
<proteinExistence type="predicted"/>
<dbReference type="OrthoDB" id="9815124at2"/>
<evidence type="ECO:0000313" key="3">
    <source>
        <dbReference type="Proteomes" id="UP000198767"/>
    </source>
</evidence>
<name>A0A1G5QUL0_9RHOB</name>
<dbReference type="SUPFAM" id="SSF51658">
    <property type="entry name" value="Xylose isomerase-like"/>
    <property type="match status" value="1"/>
</dbReference>
<dbReference type="InterPro" id="IPR050312">
    <property type="entry name" value="IolE/XylAMocC-like"/>
</dbReference>